<dbReference type="EMBL" id="JACXVP010000003">
    <property type="protein sequence ID" value="KAG5617003.1"/>
    <property type="molecule type" value="Genomic_DNA"/>
</dbReference>
<reference evidence="1 2" key="1">
    <citation type="submission" date="2020-09" db="EMBL/GenBank/DDBJ databases">
        <title>De no assembly of potato wild relative species, Solanum commersonii.</title>
        <authorList>
            <person name="Cho K."/>
        </authorList>
    </citation>
    <scope>NUCLEOTIDE SEQUENCE [LARGE SCALE GENOMIC DNA]</scope>
    <source>
        <strain evidence="1">LZ3.2</strain>
        <tissue evidence="1">Leaf</tissue>
    </source>
</reference>
<gene>
    <name evidence="1" type="ORF">H5410_016827</name>
</gene>
<organism evidence="1 2">
    <name type="scientific">Solanum commersonii</name>
    <name type="common">Commerson's wild potato</name>
    <name type="synonym">Commerson's nightshade</name>
    <dbReference type="NCBI Taxonomy" id="4109"/>
    <lineage>
        <taxon>Eukaryota</taxon>
        <taxon>Viridiplantae</taxon>
        <taxon>Streptophyta</taxon>
        <taxon>Embryophyta</taxon>
        <taxon>Tracheophyta</taxon>
        <taxon>Spermatophyta</taxon>
        <taxon>Magnoliopsida</taxon>
        <taxon>eudicotyledons</taxon>
        <taxon>Gunneridae</taxon>
        <taxon>Pentapetalae</taxon>
        <taxon>asterids</taxon>
        <taxon>lamiids</taxon>
        <taxon>Solanales</taxon>
        <taxon>Solanaceae</taxon>
        <taxon>Solanoideae</taxon>
        <taxon>Solaneae</taxon>
        <taxon>Solanum</taxon>
    </lineage>
</organism>
<name>A0A9J5ZY54_SOLCO</name>
<evidence type="ECO:0000313" key="2">
    <source>
        <dbReference type="Proteomes" id="UP000824120"/>
    </source>
</evidence>
<evidence type="ECO:0000313" key="1">
    <source>
        <dbReference type="EMBL" id="KAG5617003.1"/>
    </source>
</evidence>
<protein>
    <submittedName>
        <fullName evidence="1">Uncharacterized protein</fullName>
    </submittedName>
</protein>
<proteinExistence type="predicted"/>
<keyword evidence="2" id="KW-1185">Reference proteome</keyword>
<sequence length="98" mass="11688">MSGMKIVIVNLIFPQEKFQNQCLLDEILYLKCFKSLMNIENLYKGFGMLIIQRDKDFETPSLTTIKYSIKIEARKLYDLYNSRRINDVVRREELETSK</sequence>
<accession>A0A9J5ZY54</accession>
<dbReference type="Proteomes" id="UP000824120">
    <property type="component" value="Chromosome 3"/>
</dbReference>
<dbReference type="AlphaFoldDB" id="A0A9J5ZY54"/>
<comment type="caution">
    <text evidence="1">The sequence shown here is derived from an EMBL/GenBank/DDBJ whole genome shotgun (WGS) entry which is preliminary data.</text>
</comment>